<comment type="caution">
    <text evidence="6">The sequence shown here is derived from an EMBL/GenBank/DDBJ whole genome shotgun (WGS) entry which is preliminary data.</text>
</comment>
<evidence type="ECO:0000313" key="6">
    <source>
        <dbReference type="EMBL" id="ETX28648.1"/>
    </source>
</evidence>
<name>X7F7F5_9RHOB</name>
<dbReference type="PANTHER" id="PTHR43162">
    <property type="match status" value="1"/>
</dbReference>
<evidence type="ECO:0000256" key="2">
    <source>
        <dbReference type="ARBA" id="ARBA00005372"/>
    </source>
</evidence>
<dbReference type="AlphaFoldDB" id="X7F7F5"/>
<dbReference type="PANTHER" id="PTHR43162:SF1">
    <property type="entry name" value="PRESTALK A DIFFERENTIATION PROTEIN A"/>
    <property type="match status" value="1"/>
</dbReference>
<dbReference type="STRING" id="1449351.RISW2_06010"/>
<evidence type="ECO:0000256" key="3">
    <source>
        <dbReference type="ARBA" id="ARBA00022589"/>
    </source>
</evidence>
<dbReference type="Pfam" id="PF13460">
    <property type="entry name" value="NAD_binding_10"/>
    <property type="match status" value="1"/>
</dbReference>
<dbReference type="eggNOG" id="COG0702">
    <property type="taxonomic scope" value="Bacteria"/>
</dbReference>
<gene>
    <name evidence="6" type="ORF">RISW2_06010</name>
</gene>
<evidence type="ECO:0000313" key="7">
    <source>
        <dbReference type="Proteomes" id="UP000023430"/>
    </source>
</evidence>
<sequence>MADRILVIGGTGKTGQRVVKRLGTTGFDVVVGTRSPVNPEDRYFAWGDSASIAAIDDCSSVYIVAPTDRTDHLDVMRPILEEAMARGVDRFVLLSSSLIERGGPMMGEVHDWLAHTAPEWAVLRPSWFMQNFSDGAHARTIRDEDAIYSATGRARVGFIDADDIAAAAVACLVSAEPLNDERILTGPEAIGYDDAAGILSDVAGRTIRHVSLSKSELTNRFKAQGLPSDYANILASLDETICSGIEDRTTDGVTELTGRAPGSFREFAEEHRNNWLK</sequence>
<dbReference type="EMBL" id="JAME01000017">
    <property type="protein sequence ID" value="ETX28648.1"/>
    <property type="molecule type" value="Genomic_DNA"/>
</dbReference>
<evidence type="ECO:0000256" key="4">
    <source>
        <dbReference type="ARBA" id="ARBA00023002"/>
    </source>
</evidence>
<comment type="pathway">
    <text evidence="1">Alkaloid biosynthesis; ergot alkaloid biosynthesis.</text>
</comment>
<dbReference type="Proteomes" id="UP000023430">
    <property type="component" value="Unassembled WGS sequence"/>
</dbReference>
<dbReference type="InterPro" id="IPR019901">
    <property type="entry name" value="Ergot_alkaloid_biosynthesis"/>
</dbReference>
<dbReference type="Gene3D" id="3.40.50.720">
    <property type="entry name" value="NAD(P)-binding Rossmann-like Domain"/>
    <property type="match status" value="1"/>
</dbReference>
<evidence type="ECO:0000256" key="1">
    <source>
        <dbReference type="ARBA" id="ARBA00005107"/>
    </source>
</evidence>
<keyword evidence="4" id="KW-0560">Oxidoreductase</keyword>
<organism evidence="6 7">
    <name type="scientific">Roseivivax isoporae LMG 25204</name>
    <dbReference type="NCBI Taxonomy" id="1449351"/>
    <lineage>
        <taxon>Bacteria</taxon>
        <taxon>Pseudomonadati</taxon>
        <taxon>Pseudomonadota</taxon>
        <taxon>Alphaproteobacteria</taxon>
        <taxon>Rhodobacterales</taxon>
        <taxon>Roseobacteraceae</taxon>
        <taxon>Roseivivax</taxon>
    </lineage>
</organism>
<dbReference type="NCBIfam" id="TIGR03649">
    <property type="entry name" value="ergot_EASG"/>
    <property type="match status" value="1"/>
</dbReference>
<keyword evidence="7" id="KW-1185">Reference proteome</keyword>
<dbReference type="InterPro" id="IPR036291">
    <property type="entry name" value="NAD(P)-bd_dom_sf"/>
</dbReference>
<feature type="domain" description="NAD(P)-binding" evidence="5">
    <location>
        <begin position="9"/>
        <end position="172"/>
    </location>
</feature>
<accession>X7F7F5</accession>
<protein>
    <recommendedName>
        <fullName evidence="5">NAD(P)-binding domain-containing protein</fullName>
    </recommendedName>
</protein>
<dbReference type="OrthoDB" id="109735at2"/>
<keyword evidence="3" id="KW-0017">Alkaloid metabolism</keyword>
<evidence type="ECO:0000259" key="5">
    <source>
        <dbReference type="Pfam" id="PF13460"/>
    </source>
</evidence>
<reference evidence="6 7" key="1">
    <citation type="submission" date="2014-01" db="EMBL/GenBank/DDBJ databases">
        <title>Roseivivax isoporae LMG 25204 Genome Sequencing.</title>
        <authorList>
            <person name="Lai Q."/>
            <person name="Li G."/>
            <person name="Shao Z."/>
        </authorList>
    </citation>
    <scope>NUCLEOTIDE SEQUENCE [LARGE SCALE GENOMIC DNA]</scope>
    <source>
        <strain evidence="6 7">LMG 25204</strain>
    </source>
</reference>
<dbReference type="RefSeq" id="WP_043771519.1">
    <property type="nucleotide sequence ID" value="NZ_JAME01000017.1"/>
</dbReference>
<comment type="similarity">
    <text evidence="2">Belongs to the fgaFS/easG family.</text>
</comment>
<dbReference type="Gene3D" id="3.90.25.10">
    <property type="entry name" value="UDP-galactose 4-epimerase, domain 1"/>
    <property type="match status" value="1"/>
</dbReference>
<proteinExistence type="inferred from homology"/>
<dbReference type="GO" id="GO:0009820">
    <property type="term" value="P:alkaloid metabolic process"/>
    <property type="evidence" value="ECO:0007669"/>
    <property type="project" value="UniProtKB-KW"/>
</dbReference>
<dbReference type="GO" id="GO:0016491">
    <property type="term" value="F:oxidoreductase activity"/>
    <property type="evidence" value="ECO:0007669"/>
    <property type="project" value="UniProtKB-KW"/>
</dbReference>
<dbReference type="SUPFAM" id="SSF51735">
    <property type="entry name" value="NAD(P)-binding Rossmann-fold domains"/>
    <property type="match status" value="1"/>
</dbReference>
<dbReference type="PATRIC" id="fig|1449351.3.peg.2513"/>
<dbReference type="InterPro" id="IPR051604">
    <property type="entry name" value="Ergot_Alk_Oxidoreductase"/>
</dbReference>
<dbReference type="InterPro" id="IPR016040">
    <property type="entry name" value="NAD(P)-bd_dom"/>
</dbReference>